<reference evidence="2" key="1">
    <citation type="journal article" date="2014" name="Int. J. Syst. Evol. Microbiol.">
        <title>Complete genome sequence of Corynebacterium casei LMG S-19264T (=DSM 44701T), isolated from a smear-ripened cheese.</title>
        <authorList>
            <consortium name="US DOE Joint Genome Institute (JGI-PGF)"/>
            <person name="Walter F."/>
            <person name="Albersmeier A."/>
            <person name="Kalinowski J."/>
            <person name="Ruckert C."/>
        </authorList>
    </citation>
    <scope>NUCLEOTIDE SEQUENCE</scope>
    <source>
        <strain evidence="2">JCM 3313</strain>
    </source>
</reference>
<evidence type="ECO:0000313" key="2">
    <source>
        <dbReference type="EMBL" id="GGP54159.1"/>
    </source>
</evidence>
<accession>A0A918ALF5</accession>
<dbReference type="AlphaFoldDB" id="A0A918ALF5"/>
<gene>
    <name evidence="2" type="ORF">GCM10010185_28210</name>
</gene>
<name>A0A918ALF5_9PSEU</name>
<dbReference type="EMBL" id="BMRG01000004">
    <property type="protein sequence ID" value="GGP54159.1"/>
    <property type="molecule type" value="Genomic_DNA"/>
</dbReference>
<dbReference type="Proteomes" id="UP000639606">
    <property type="component" value="Unassembled WGS sequence"/>
</dbReference>
<dbReference type="InterPro" id="IPR007278">
    <property type="entry name" value="DUF397"/>
</dbReference>
<dbReference type="Pfam" id="PF04149">
    <property type="entry name" value="DUF397"/>
    <property type="match status" value="1"/>
</dbReference>
<protein>
    <recommendedName>
        <fullName evidence="1">DUF397 domain-containing protein</fullName>
    </recommendedName>
</protein>
<proteinExistence type="predicted"/>
<sequence length="70" mass="7654">MLPQGADQLTGWHKAAYSDPNQSCVEVGYNTAAHVVGVRDTKNRTAATLVFSGSAWRKFISHAAGHRQER</sequence>
<feature type="domain" description="DUF397" evidence="1">
    <location>
        <begin position="11"/>
        <end position="63"/>
    </location>
</feature>
<comment type="caution">
    <text evidence="2">The sequence shown here is derived from an EMBL/GenBank/DDBJ whole genome shotgun (WGS) entry which is preliminary data.</text>
</comment>
<keyword evidence="3" id="KW-1185">Reference proteome</keyword>
<evidence type="ECO:0000259" key="1">
    <source>
        <dbReference type="Pfam" id="PF04149"/>
    </source>
</evidence>
<reference evidence="2" key="2">
    <citation type="submission" date="2020-09" db="EMBL/GenBank/DDBJ databases">
        <authorList>
            <person name="Sun Q."/>
            <person name="Ohkuma M."/>
        </authorList>
    </citation>
    <scope>NUCLEOTIDE SEQUENCE</scope>
    <source>
        <strain evidence="2">JCM 3313</strain>
    </source>
</reference>
<evidence type="ECO:0000313" key="3">
    <source>
        <dbReference type="Proteomes" id="UP000639606"/>
    </source>
</evidence>
<organism evidence="2 3">
    <name type="scientific">Saccharothrix coeruleofusca</name>
    <dbReference type="NCBI Taxonomy" id="33919"/>
    <lineage>
        <taxon>Bacteria</taxon>
        <taxon>Bacillati</taxon>
        <taxon>Actinomycetota</taxon>
        <taxon>Actinomycetes</taxon>
        <taxon>Pseudonocardiales</taxon>
        <taxon>Pseudonocardiaceae</taxon>
        <taxon>Saccharothrix</taxon>
    </lineage>
</organism>